<feature type="region of interest" description="Disordered" evidence="1">
    <location>
        <begin position="437"/>
        <end position="514"/>
    </location>
</feature>
<dbReference type="EMBL" id="JH688080">
    <property type="protein sequence ID" value="EJD33803.1"/>
    <property type="molecule type" value="Genomic_DNA"/>
</dbReference>
<feature type="region of interest" description="Disordered" evidence="1">
    <location>
        <begin position="82"/>
        <end position="108"/>
    </location>
</feature>
<dbReference type="Proteomes" id="UP000006514">
    <property type="component" value="Unassembled WGS sequence"/>
</dbReference>
<proteinExistence type="predicted"/>
<feature type="compositionally biased region" description="Low complexity" evidence="1">
    <location>
        <begin position="443"/>
        <end position="453"/>
    </location>
</feature>
<accession>J0LBH4</accession>
<sequence>MSFKHTRRSSPYSRITRADRLARSRATAASSGQPISCPRSGCGYFVPPSLVDGTEEYWCHNRGHGRVAMRIDGRLEFITEPNIDHPPRARRRRRPRIPCASDGCSSQRRGTCSRLLCWTHCVRLKEPCGCREHDKERERPVRGRASSSSPRRSRYSRSPQPGVSKAASFRRHASKKASPGRCASESASGRRGSDKSSRRRGSDSRSPRRYDSDSDPPRPSRSPPVPWSVSPPSRPPFKGVPSWLEISVAFTDTGLRTNISMPRTQEDFRFRDFTDDMLDRLHLNEAKYGSITVLGVDGTWRELGNGPLPFFHDRPNTDEGYVYLRARTMGDLSAFPAPYYADMSERLKAFQNFTGDRKNPMTGEDAFFMLFDVEASPAELEQLDICLSVVQNSPPQIREKFEHAGRTPKGTWSEFIRECEQHKDTPAATRALCQSPLVRRQLRSQARSPQPGSSRRRRRTRSPSRARTLSPDLGASPEPSSPGNSVWRRPPSTEVGSSGPASTWDDDDDHDLYA</sequence>
<dbReference type="KEGG" id="adl:AURDEDRAFT_177125"/>
<dbReference type="AlphaFoldDB" id="J0LBH4"/>
<evidence type="ECO:0000313" key="3">
    <source>
        <dbReference type="Proteomes" id="UP000006514"/>
    </source>
</evidence>
<evidence type="ECO:0000256" key="1">
    <source>
        <dbReference type="SAM" id="MobiDB-lite"/>
    </source>
</evidence>
<dbReference type="InParanoid" id="J0LBH4"/>
<organism evidence="2 3">
    <name type="scientific">Auricularia subglabra (strain TFB-10046 / SS5)</name>
    <name type="common">White-rot fungus</name>
    <name type="synonym">Auricularia delicata (strain TFB10046)</name>
    <dbReference type="NCBI Taxonomy" id="717982"/>
    <lineage>
        <taxon>Eukaryota</taxon>
        <taxon>Fungi</taxon>
        <taxon>Dikarya</taxon>
        <taxon>Basidiomycota</taxon>
        <taxon>Agaricomycotina</taxon>
        <taxon>Agaricomycetes</taxon>
        <taxon>Auriculariales</taxon>
        <taxon>Auriculariaceae</taxon>
        <taxon>Auricularia</taxon>
    </lineage>
</organism>
<reference evidence="3" key="1">
    <citation type="journal article" date="2012" name="Science">
        <title>The Paleozoic origin of enzymatic lignin decomposition reconstructed from 31 fungal genomes.</title>
        <authorList>
            <person name="Floudas D."/>
            <person name="Binder M."/>
            <person name="Riley R."/>
            <person name="Barry K."/>
            <person name="Blanchette R.A."/>
            <person name="Henrissat B."/>
            <person name="Martinez A.T."/>
            <person name="Otillar R."/>
            <person name="Spatafora J.W."/>
            <person name="Yadav J.S."/>
            <person name="Aerts A."/>
            <person name="Benoit I."/>
            <person name="Boyd A."/>
            <person name="Carlson A."/>
            <person name="Copeland A."/>
            <person name="Coutinho P.M."/>
            <person name="de Vries R.P."/>
            <person name="Ferreira P."/>
            <person name="Findley K."/>
            <person name="Foster B."/>
            <person name="Gaskell J."/>
            <person name="Glotzer D."/>
            <person name="Gorecki P."/>
            <person name="Heitman J."/>
            <person name="Hesse C."/>
            <person name="Hori C."/>
            <person name="Igarashi K."/>
            <person name="Jurgens J.A."/>
            <person name="Kallen N."/>
            <person name="Kersten P."/>
            <person name="Kohler A."/>
            <person name="Kuees U."/>
            <person name="Kumar T.K.A."/>
            <person name="Kuo A."/>
            <person name="LaButti K."/>
            <person name="Larrondo L.F."/>
            <person name="Lindquist E."/>
            <person name="Ling A."/>
            <person name="Lombard V."/>
            <person name="Lucas S."/>
            <person name="Lundell T."/>
            <person name="Martin R."/>
            <person name="McLaughlin D.J."/>
            <person name="Morgenstern I."/>
            <person name="Morin E."/>
            <person name="Murat C."/>
            <person name="Nagy L.G."/>
            <person name="Nolan M."/>
            <person name="Ohm R.A."/>
            <person name="Patyshakuliyeva A."/>
            <person name="Rokas A."/>
            <person name="Ruiz-Duenas F.J."/>
            <person name="Sabat G."/>
            <person name="Salamov A."/>
            <person name="Samejima M."/>
            <person name="Schmutz J."/>
            <person name="Slot J.C."/>
            <person name="St John F."/>
            <person name="Stenlid J."/>
            <person name="Sun H."/>
            <person name="Sun S."/>
            <person name="Syed K."/>
            <person name="Tsang A."/>
            <person name="Wiebenga A."/>
            <person name="Young D."/>
            <person name="Pisabarro A."/>
            <person name="Eastwood D.C."/>
            <person name="Martin F."/>
            <person name="Cullen D."/>
            <person name="Grigoriev I.V."/>
            <person name="Hibbett D.S."/>
        </authorList>
    </citation>
    <scope>NUCLEOTIDE SEQUENCE [LARGE SCALE GENOMIC DNA]</scope>
    <source>
        <strain evidence="3">TFB10046</strain>
    </source>
</reference>
<evidence type="ECO:0000313" key="2">
    <source>
        <dbReference type="EMBL" id="EJD33803.1"/>
    </source>
</evidence>
<keyword evidence="3" id="KW-1185">Reference proteome</keyword>
<feature type="compositionally biased region" description="Basic residues" evidence="1">
    <location>
        <begin position="454"/>
        <end position="464"/>
    </location>
</feature>
<feature type="region of interest" description="Disordered" evidence="1">
    <location>
        <begin position="132"/>
        <end position="234"/>
    </location>
</feature>
<feature type="compositionally biased region" description="Acidic residues" evidence="1">
    <location>
        <begin position="504"/>
        <end position="514"/>
    </location>
</feature>
<feature type="compositionally biased region" description="Basic and acidic residues" evidence="1">
    <location>
        <begin position="191"/>
        <end position="218"/>
    </location>
</feature>
<feature type="compositionally biased region" description="Basic and acidic residues" evidence="1">
    <location>
        <begin position="132"/>
        <end position="141"/>
    </location>
</feature>
<name>J0LBH4_AURST</name>
<protein>
    <submittedName>
        <fullName evidence="2">Uncharacterized protein</fullName>
    </submittedName>
</protein>
<gene>
    <name evidence="2" type="ORF">AURDEDRAFT_177125</name>
</gene>
<feature type="compositionally biased region" description="Low complexity" evidence="1">
    <location>
        <begin position="143"/>
        <end position="161"/>
    </location>
</feature>